<dbReference type="Pfam" id="PF05175">
    <property type="entry name" value="MTS"/>
    <property type="match status" value="1"/>
</dbReference>
<comment type="caution">
    <text evidence="7">The sequence shown here is derived from an EMBL/GenBank/DDBJ whole genome shotgun (WGS) entry which is preliminary data.</text>
</comment>
<dbReference type="InterPro" id="IPR002052">
    <property type="entry name" value="DNA_methylase_N6_adenine_CS"/>
</dbReference>
<dbReference type="CDD" id="cd02440">
    <property type="entry name" value="AdoMet_MTases"/>
    <property type="match status" value="1"/>
</dbReference>
<dbReference type="InterPro" id="IPR052190">
    <property type="entry name" value="Euk-Arch_PrmC-MTase"/>
</dbReference>
<name>A0A812KZR3_9DINO</name>
<keyword evidence="3" id="KW-0808">Transferase</keyword>
<evidence type="ECO:0000259" key="6">
    <source>
        <dbReference type="Pfam" id="PF05175"/>
    </source>
</evidence>
<keyword evidence="2" id="KW-0489">Methyltransferase</keyword>
<dbReference type="GO" id="GO:0008757">
    <property type="term" value="F:S-adenosylmethionine-dependent methyltransferase activity"/>
    <property type="evidence" value="ECO:0007669"/>
    <property type="project" value="TreeGrafter"/>
</dbReference>
<dbReference type="Proteomes" id="UP000604046">
    <property type="component" value="Unassembled WGS sequence"/>
</dbReference>
<evidence type="ECO:0000313" key="8">
    <source>
        <dbReference type="Proteomes" id="UP000604046"/>
    </source>
</evidence>
<keyword evidence="8" id="KW-1185">Reference proteome</keyword>
<dbReference type="InterPro" id="IPR029063">
    <property type="entry name" value="SAM-dependent_MTases_sf"/>
</dbReference>
<gene>
    <name evidence="7" type="primary">prmC</name>
    <name evidence="7" type="ORF">SNAT2548_LOCUS10102</name>
</gene>
<evidence type="ECO:0000256" key="1">
    <source>
        <dbReference type="ARBA" id="ARBA00006149"/>
    </source>
</evidence>
<evidence type="ECO:0000313" key="7">
    <source>
        <dbReference type="EMBL" id="CAE7235825.1"/>
    </source>
</evidence>
<dbReference type="InterPro" id="IPR007848">
    <property type="entry name" value="Small_mtfrase_dom"/>
</dbReference>
<reference evidence="7" key="1">
    <citation type="submission" date="2021-02" db="EMBL/GenBank/DDBJ databases">
        <authorList>
            <person name="Dougan E. K."/>
            <person name="Rhodes N."/>
            <person name="Thang M."/>
            <person name="Chan C."/>
        </authorList>
    </citation>
    <scope>NUCLEOTIDE SEQUENCE</scope>
</reference>
<dbReference type="EMBL" id="CAJNDS010000815">
    <property type="protein sequence ID" value="CAE7235825.1"/>
    <property type="molecule type" value="Genomic_DNA"/>
</dbReference>
<dbReference type="Gene3D" id="3.30.870.10">
    <property type="entry name" value="Endonuclease Chain A"/>
    <property type="match status" value="1"/>
</dbReference>
<dbReference type="AlphaFoldDB" id="A0A812KZR3"/>
<keyword evidence="4" id="KW-0949">S-adenosyl-L-methionine</keyword>
<dbReference type="GO" id="GO:0003676">
    <property type="term" value="F:nucleic acid binding"/>
    <property type="evidence" value="ECO:0007669"/>
    <property type="project" value="InterPro"/>
</dbReference>
<evidence type="ECO:0000256" key="3">
    <source>
        <dbReference type="ARBA" id="ARBA00022679"/>
    </source>
</evidence>
<dbReference type="GO" id="GO:0008276">
    <property type="term" value="F:protein methyltransferase activity"/>
    <property type="evidence" value="ECO:0007669"/>
    <property type="project" value="TreeGrafter"/>
</dbReference>
<evidence type="ECO:0000256" key="2">
    <source>
        <dbReference type="ARBA" id="ARBA00022603"/>
    </source>
</evidence>
<dbReference type="OrthoDB" id="406152at2759"/>
<organism evidence="7 8">
    <name type="scientific">Symbiodinium natans</name>
    <dbReference type="NCBI Taxonomy" id="878477"/>
    <lineage>
        <taxon>Eukaryota</taxon>
        <taxon>Sar</taxon>
        <taxon>Alveolata</taxon>
        <taxon>Dinophyceae</taxon>
        <taxon>Suessiales</taxon>
        <taxon>Symbiodiniaceae</taxon>
        <taxon>Symbiodinium</taxon>
    </lineage>
</organism>
<dbReference type="PANTHER" id="PTHR45875:SF1">
    <property type="entry name" value="METHYLTRANSFERASE N6AMT1"/>
    <property type="match status" value="1"/>
</dbReference>
<protein>
    <submittedName>
        <fullName evidence="7">PrmC protein</fullName>
    </submittedName>
</protein>
<dbReference type="GO" id="GO:0032259">
    <property type="term" value="P:methylation"/>
    <property type="evidence" value="ECO:0007669"/>
    <property type="project" value="UniProtKB-KW"/>
</dbReference>
<feature type="domain" description="Methyltransferase small" evidence="6">
    <location>
        <begin position="179"/>
        <end position="278"/>
    </location>
</feature>
<feature type="compositionally biased region" description="Basic and acidic residues" evidence="5">
    <location>
        <begin position="16"/>
        <end position="34"/>
    </location>
</feature>
<evidence type="ECO:0000256" key="5">
    <source>
        <dbReference type="SAM" id="MobiDB-lite"/>
    </source>
</evidence>
<sequence>MVASCVGCLSVRSRKAPRERSEPTVSPRERETKQVHLPADMSDRSVRKKPASKGSSPGSTHSGSTQDHELISNDLDFATFPATVQVRSLPIVVFDDDVDEQIVWDTGIVKDGVVSHAPGPPDIRVKNPVVMSNAYRGFVVQPHEVRYLHYRDVGMIFARPLGGRFMQPSIDTILVCRGLVDCLAEMRQVKRVIDVGSGSGLIGKFAAHYAQGVGDLEVTLVDIDPVATKYYQSNTFNAQSVVGVAGRTIDWKFRAEDAVALLNDDAGFDLVVSNPPYIPTKGEATGSSLSPLSGGFWEGVGLVAYLLKLISERPAGPEARLVMMISSLTLKSPAIINALEDAAKRGCKIRVLVEREIGWKAWYAGPSALDHLLADQKELRDRRKVAGCKFFIGATSPGNSRTGLDGRDDLWGYHWHFAYVLEVRAPPR</sequence>
<evidence type="ECO:0000256" key="4">
    <source>
        <dbReference type="ARBA" id="ARBA00022691"/>
    </source>
</evidence>
<dbReference type="PANTHER" id="PTHR45875">
    <property type="entry name" value="METHYLTRANSFERASE N6AMT1"/>
    <property type="match status" value="1"/>
</dbReference>
<dbReference type="PROSITE" id="PS00092">
    <property type="entry name" value="N6_MTASE"/>
    <property type="match status" value="1"/>
</dbReference>
<feature type="region of interest" description="Disordered" evidence="5">
    <location>
        <begin position="1"/>
        <end position="67"/>
    </location>
</feature>
<feature type="compositionally biased region" description="Low complexity" evidence="5">
    <location>
        <begin position="52"/>
        <end position="64"/>
    </location>
</feature>
<dbReference type="GO" id="GO:0035657">
    <property type="term" value="C:eRF1 methyltransferase complex"/>
    <property type="evidence" value="ECO:0007669"/>
    <property type="project" value="TreeGrafter"/>
</dbReference>
<dbReference type="SUPFAM" id="SSF53335">
    <property type="entry name" value="S-adenosyl-L-methionine-dependent methyltransferases"/>
    <property type="match status" value="1"/>
</dbReference>
<proteinExistence type="inferred from homology"/>
<dbReference type="Gene3D" id="3.40.50.150">
    <property type="entry name" value="Vaccinia Virus protein VP39"/>
    <property type="match status" value="1"/>
</dbReference>
<accession>A0A812KZR3</accession>
<comment type="similarity">
    <text evidence="1">Belongs to the eukaryotic/archaeal PrmC-related family.</text>
</comment>